<dbReference type="Proteomes" id="UP001054945">
    <property type="component" value="Unassembled WGS sequence"/>
</dbReference>
<keyword evidence="2" id="KW-1185">Reference proteome</keyword>
<name>A0AAV4N5X3_CAEEX</name>
<gene>
    <name evidence="1" type="ORF">CEXT_491971</name>
</gene>
<organism evidence="1 2">
    <name type="scientific">Caerostris extrusa</name>
    <name type="common">Bark spider</name>
    <name type="synonym">Caerostris bankana</name>
    <dbReference type="NCBI Taxonomy" id="172846"/>
    <lineage>
        <taxon>Eukaryota</taxon>
        <taxon>Metazoa</taxon>
        <taxon>Ecdysozoa</taxon>
        <taxon>Arthropoda</taxon>
        <taxon>Chelicerata</taxon>
        <taxon>Arachnida</taxon>
        <taxon>Araneae</taxon>
        <taxon>Araneomorphae</taxon>
        <taxon>Entelegynae</taxon>
        <taxon>Araneoidea</taxon>
        <taxon>Araneidae</taxon>
        <taxon>Caerostris</taxon>
    </lineage>
</organism>
<dbReference type="EMBL" id="BPLR01002970">
    <property type="protein sequence ID" value="GIX79759.1"/>
    <property type="molecule type" value="Genomic_DNA"/>
</dbReference>
<reference evidence="1 2" key="1">
    <citation type="submission" date="2021-06" db="EMBL/GenBank/DDBJ databases">
        <title>Caerostris extrusa draft genome.</title>
        <authorList>
            <person name="Kono N."/>
            <person name="Arakawa K."/>
        </authorList>
    </citation>
    <scope>NUCLEOTIDE SEQUENCE [LARGE SCALE GENOMIC DNA]</scope>
</reference>
<dbReference type="AlphaFoldDB" id="A0AAV4N5X3"/>
<proteinExistence type="predicted"/>
<protein>
    <submittedName>
        <fullName evidence="1">Uncharacterized protein</fullName>
    </submittedName>
</protein>
<evidence type="ECO:0000313" key="1">
    <source>
        <dbReference type="EMBL" id="GIX79759.1"/>
    </source>
</evidence>
<comment type="caution">
    <text evidence="1">The sequence shown here is derived from an EMBL/GenBank/DDBJ whole genome shotgun (WGS) entry which is preliminary data.</text>
</comment>
<accession>A0AAV4N5X3</accession>
<sequence>MATVLPCHACSDCCNTAHGSPQLGKVLKADYFSLDAPNAAYLKISWKKLEDVVWQHLTVHSDMVSECTGLITGFGYQKRVCIIGCEKSLSIFVTNNSGNNSQSIVNINVNSNMKSGRWLCRVPHGDQLECYARSGGQQADEVLRMSLPTVKKRAKAVPQGHNQSILTFYILENRISAGILLLGPCWSRAGLASCHAAGVVQGRAQSAVAPSLDTGSSAQLVPAKFMSEDNVVETPKLQLELNIHLSCRFPARLLALCRTLLLEEMKDSLGWNHFKLPFSQFACETA</sequence>
<evidence type="ECO:0000313" key="2">
    <source>
        <dbReference type="Proteomes" id="UP001054945"/>
    </source>
</evidence>